<dbReference type="Proteomes" id="UP000315889">
    <property type="component" value="Unassembled WGS sequence"/>
</dbReference>
<evidence type="ECO:0000256" key="7">
    <source>
        <dbReference type="HAMAP-Rule" id="MF_01374"/>
    </source>
</evidence>
<evidence type="ECO:0000259" key="8">
    <source>
        <dbReference type="SMART" id="SM00849"/>
    </source>
</evidence>
<dbReference type="InterPro" id="IPR036866">
    <property type="entry name" value="RibonucZ/Hydroxyglut_hydro"/>
</dbReference>
<feature type="binding site" evidence="7">
    <location>
        <position position="57"/>
    </location>
    <ligand>
        <name>Zn(2+)</name>
        <dbReference type="ChEBI" id="CHEBI:29105"/>
        <label>1</label>
    </ligand>
</feature>
<dbReference type="PANTHER" id="PTHR43705:SF1">
    <property type="entry name" value="HYDROXYACYLGLUTATHIONE HYDROLASE GLOB"/>
    <property type="match status" value="1"/>
</dbReference>
<evidence type="ECO:0000256" key="6">
    <source>
        <dbReference type="ARBA" id="ARBA00022833"/>
    </source>
</evidence>
<dbReference type="InterPro" id="IPR032282">
    <property type="entry name" value="HAGH_C"/>
</dbReference>
<dbReference type="Gene3D" id="3.60.15.10">
    <property type="entry name" value="Ribonuclease Z/Hydroxyacylglutathione hydrolase-like"/>
    <property type="match status" value="1"/>
</dbReference>
<comment type="pathway">
    <text evidence="2 7">Secondary metabolite metabolism; methylglyoxal degradation; (R)-lactate from methylglyoxal: step 2/2.</text>
</comment>
<keyword evidence="4 7" id="KW-0479">Metal-binding</keyword>
<dbReference type="SMART" id="SM00849">
    <property type="entry name" value="Lactamase_B"/>
    <property type="match status" value="1"/>
</dbReference>
<comment type="caution">
    <text evidence="9">The sequence shown here is derived from an EMBL/GenBank/DDBJ whole genome shotgun (WGS) entry which is preliminary data.</text>
</comment>
<proteinExistence type="inferred from homology"/>
<feature type="binding site" evidence="7">
    <location>
        <position position="176"/>
    </location>
    <ligand>
        <name>Zn(2+)</name>
        <dbReference type="ChEBI" id="CHEBI:29105"/>
        <label>2</label>
    </ligand>
</feature>
<name>A0A520MBT6_9GAMM</name>
<evidence type="ECO:0000313" key="9">
    <source>
        <dbReference type="EMBL" id="RZO18648.1"/>
    </source>
</evidence>
<evidence type="ECO:0000256" key="1">
    <source>
        <dbReference type="ARBA" id="ARBA00001623"/>
    </source>
</evidence>
<dbReference type="Pfam" id="PF16123">
    <property type="entry name" value="HAGH_C"/>
    <property type="match status" value="1"/>
</dbReference>
<dbReference type="GO" id="GO:0004416">
    <property type="term" value="F:hydroxyacylglutathione hydrolase activity"/>
    <property type="evidence" value="ECO:0007669"/>
    <property type="project" value="UniProtKB-UniRule"/>
</dbReference>
<accession>A0A520MBT6</accession>
<feature type="binding site" evidence="7">
    <location>
        <position position="114"/>
    </location>
    <ligand>
        <name>Zn(2+)</name>
        <dbReference type="ChEBI" id="CHEBI:29105"/>
        <label>1</label>
    </ligand>
</feature>
<feature type="binding site" evidence="7">
    <location>
        <position position="55"/>
    </location>
    <ligand>
        <name>Zn(2+)</name>
        <dbReference type="ChEBI" id="CHEBI:29105"/>
        <label>1</label>
    </ligand>
</feature>
<feature type="domain" description="Metallo-beta-lactamase" evidence="8">
    <location>
        <begin position="13"/>
        <end position="176"/>
    </location>
</feature>
<comment type="catalytic activity">
    <reaction evidence="1 7">
        <text>an S-(2-hydroxyacyl)glutathione + H2O = a 2-hydroxy carboxylate + glutathione + H(+)</text>
        <dbReference type="Rhea" id="RHEA:21864"/>
        <dbReference type="ChEBI" id="CHEBI:15377"/>
        <dbReference type="ChEBI" id="CHEBI:15378"/>
        <dbReference type="ChEBI" id="CHEBI:57925"/>
        <dbReference type="ChEBI" id="CHEBI:58896"/>
        <dbReference type="ChEBI" id="CHEBI:71261"/>
        <dbReference type="EC" id="3.1.2.6"/>
    </reaction>
</comment>
<evidence type="ECO:0000256" key="5">
    <source>
        <dbReference type="ARBA" id="ARBA00022801"/>
    </source>
</evidence>
<dbReference type="SUPFAM" id="SSF56281">
    <property type="entry name" value="Metallo-hydrolase/oxidoreductase"/>
    <property type="match status" value="1"/>
</dbReference>
<comment type="cofactor">
    <cofactor evidence="7">
        <name>Zn(2+)</name>
        <dbReference type="ChEBI" id="CHEBI:29105"/>
    </cofactor>
    <text evidence="7">Binds 2 Zn(2+) ions per subunit.</text>
</comment>
<dbReference type="EMBL" id="SHBP01000025">
    <property type="protein sequence ID" value="RZO18648.1"/>
    <property type="molecule type" value="Genomic_DNA"/>
</dbReference>
<feature type="binding site" evidence="7">
    <location>
        <position position="60"/>
    </location>
    <ligand>
        <name>Zn(2+)</name>
        <dbReference type="ChEBI" id="CHEBI:29105"/>
        <label>2</label>
    </ligand>
</feature>
<dbReference type="AlphaFoldDB" id="A0A520MBT6"/>
<dbReference type="InterPro" id="IPR050110">
    <property type="entry name" value="Glyoxalase_II_hydrolase"/>
</dbReference>
<feature type="binding site" evidence="7">
    <location>
        <position position="136"/>
    </location>
    <ligand>
        <name>Zn(2+)</name>
        <dbReference type="ChEBI" id="CHEBI:29105"/>
        <label>2</label>
    </ligand>
</feature>
<dbReference type="EC" id="3.1.2.6" evidence="7"/>
<keyword evidence="6 7" id="KW-0862">Zinc</keyword>
<keyword evidence="5 7" id="KW-0378">Hydrolase</keyword>
<dbReference type="GO" id="GO:0046872">
    <property type="term" value="F:metal ion binding"/>
    <property type="evidence" value="ECO:0007669"/>
    <property type="project" value="UniProtKB-KW"/>
</dbReference>
<dbReference type="CDD" id="cd07723">
    <property type="entry name" value="hydroxyacylglutathione_hydrolase_MBL-fold"/>
    <property type="match status" value="1"/>
</dbReference>
<dbReference type="GO" id="GO:0019243">
    <property type="term" value="P:methylglyoxal catabolic process to D-lactate via S-lactoyl-glutathione"/>
    <property type="evidence" value="ECO:0007669"/>
    <property type="project" value="InterPro"/>
</dbReference>
<evidence type="ECO:0000256" key="2">
    <source>
        <dbReference type="ARBA" id="ARBA00004963"/>
    </source>
</evidence>
<gene>
    <name evidence="7" type="primary">gloB</name>
    <name evidence="9" type="ORF">EVB03_09515</name>
</gene>
<dbReference type="InterPro" id="IPR001279">
    <property type="entry name" value="Metallo-B-lactamas"/>
</dbReference>
<feature type="binding site" evidence="7">
    <location>
        <position position="59"/>
    </location>
    <ligand>
        <name>Zn(2+)</name>
        <dbReference type="ChEBI" id="CHEBI:29105"/>
        <label>2</label>
    </ligand>
</feature>
<feature type="binding site" evidence="7">
    <location>
        <position position="136"/>
    </location>
    <ligand>
        <name>Zn(2+)</name>
        <dbReference type="ChEBI" id="CHEBI:29105"/>
        <label>1</label>
    </ligand>
</feature>
<dbReference type="UniPathway" id="UPA00619">
    <property type="reaction ID" value="UER00676"/>
</dbReference>
<dbReference type="InterPro" id="IPR035680">
    <property type="entry name" value="Clx_II_MBL"/>
</dbReference>
<comment type="function">
    <text evidence="7">Thiolesterase that catalyzes the hydrolysis of S-D-lactoyl-glutathione to form glutathione and D-lactic acid.</text>
</comment>
<reference evidence="9 10" key="1">
    <citation type="submission" date="2019-02" db="EMBL/GenBank/DDBJ databases">
        <title>Prokaryotic population dynamics and viral predation in marine succession experiment using metagenomics: the confinement effect.</title>
        <authorList>
            <person name="Haro-Moreno J.M."/>
            <person name="Rodriguez-Valera F."/>
            <person name="Lopez-Perez M."/>
        </authorList>
    </citation>
    <scope>NUCLEOTIDE SEQUENCE [LARGE SCALE GENOMIC DNA]</scope>
    <source>
        <strain evidence="9">MED-G170</strain>
    </source>
</reference>
<comment type="similarity">
    <text evidence="3 7">Belongs to the metallo-beta-lactamase superfamily. Glyoxalase II family.</text>
</comment>
<dbReference type="Pfam" id="PF00753">
    <property type="entry name" value="Lactamase_B"/>
    <property type="match status" value="1"/>
</dbReference>
<evidence type="ECO:0000313" key="10">
    <source>
        <dbReference type="Proteomes" id="UP000315889"/>
    </source>
</evidence>
<comment type="subunit">
    <text evidence="7">Monomer.</text>
</comment>
<dbReference type="HAMAP" id="MF_01374">
    <property type="entry name" value="Glyoxalase_2"/>
    <property type="match status" value="1"/>
</dbReference>
<evidence type="ECO:0000256" key="3">
    <source>
        <dbReference type="ARBA" id="ARBA00006759"/>
    </source>
</evidence>
<dbReference type="InterPro" id="IPR017782">
    <property type="entry name" value="Hydroxyacylglutathione_Hdrlase"/>
</dbReference>
<organism evidence="9 10">
    <name type="scientific">SAR92 clade bacterium</name>
    <dbReference type="NCBI Taxonomy" id="2315479"/>
    <lineage>
        <taxon>Bacteria</taxon>
        <taxon>Pseudomonadati</taxon>
        <taxon>Pseudomonadota</taxon>
        <taxon>Gammaproteobacteria</taxon>
        <taxon>Cellvibrionales</taxon>
        <taxon>Porticoccaceae</taxon>
        <taxon>SAR92 clade</taxon>
    </lineage>
</organism>
<dbReference type="PANTHER" id="PTHR43705">
    <property type="entry name" value="HYDROXYACYLGLUTATHIONE HYDROLASE"/>
    <property type="match status" value="1"/>
</dbReference>
<evidence type="ECO:0000256" key="4">
    <source>
        <dbReference type="ARBA" id="ARBA00022723"/>
    </source>
</evidence>
<protein>
    <recommendedName>
        <fullName evidence="7">Hydroxyacylglutathione hydrolase</fullName>
        <ecNumber evidence="7">3.1.2.6</ecNumber>
    </recommendedName>
    <alternativeName>
        <fullName evidence="7">Glyoxalase II</fullName>
        <shortName evidence="7">Glx II</shortName>
    </alternativeName>
</protein>
<sequence length="259" mass="28815">MKIHQLYTQSFLRNFTYLIELNDGAAIVIDPWEAEIVNSVLSDNKLRLTTIINTHEHWDHTQGNEALISEHGCDVWAHENGHGKIPGLTRMLSAGEIIDIEAGSQLKVLNTPGHTFAHLCFLVIEDGQAKAVFTGDTLFNAGVGNCGNGGDVEVMYHTIADQFHTLDDGVTVYPGHEYLENNLRFTLSLEADNKDAQAWLIKAMEADPAVAPLTTTIGDERKLNTFFRLSNQVVRESVGRVDGSDKDVFIALRSRRDNW</sequence>